<reference evidence="5 6" key="1">
    <citation type="submission" date="2019-08" db="EMBL/GenBank/DDBJ databases">
        <title>In-depth cultivation of the pig gut microbiome towards novel bacterial diversity and tailored functional studies.</title>
        <authorList>
            <person name="Wylensek D."/>
            <person name="Hitch T.C.A."/>
            <person name="Clavel T."/>
        </authorList>
    </citation>
    <scope>NUCLEOTIDE SEQUENCE [LARGE SCALE GENOMIC DNA]</scope>
    <source>
        <strain evidence="5 6">WCA-389-WT-23B</strain>
    </source>
</reference>
<name>A0A6N7W9C7_9FIRM</name>
<dbReference type="SUPFAM" id="SSF47413">
    <property type="entry name" value="lambda repressor-like DNA-binding domains"/>
    <property type="match status" value="1"/>
</dbReference>
<evidence type="ECO:0000313" key="5">
    <source>
        <dbReference type="EMBL" id="MSS91866.1"/>
    </source>
</evidence>
<dbReference type="Pfam" id="PF00356">
    <property type="entry name" value="LacI"/>
    <property type="match status" value="1"/>
</dbReference>
<keyword evidence="3" id="KW-0804">Transcription</keyword>
<evidence type="ECO:0000313" key="6">
    <source>
        <dbReference type="Proteomes" id="UP000436047"/>
    </source>
</evidence>
<dbReference type="Pfam" id="PF13377">
    <property type="entry name" value="Peripla_BP_3"/>
    <property type="match status" value="1"/>
</dbReference>
<dbReference type="InterPro" id="IPR000843">
    <property type="entry name" value="HTH_LacI"/>
</dbReference>
<dbReference type="EMBL" id="VUMI01000085">
    <property type="protein sequence ID" value="MSS91866.1"/>
    <property type="molecule type" value="Genomic_DNA"/>
</dbReference>
<keyword evidence="6" id="KW-1185">Reference proteome</keyword>
<dbReference type="CDD" id="cd01392">
    <property type="entry name" value="HTH_LacI"/>
    <property type="match status" value="1"/>
</dbReference>
<evidence type="ECO:0000259" key="4">
    <source>
        <dbReference type="PROSITE" id="PS50932"/>
    </source>
</evidence>
<dbReference type="GO" id="GO:0003700">
    <property type="term" value="F:DNA-binding transcription factor activity"/>
    <property type="evidence" value="ECO:0007669"/>
    <property type="project" value="TreeGrafter"/>
</dbReference>
<organism evidence="5 6">
    <name type="scientific">Eisenbergiella porci</name>
    <dbReference type="NCBI Taxonomy" id="2652274"/>
    <lineage>
        <taxon>Bacteria</taxon>
        <taxon>Bacillati</taxon>
        <taxon>Bacillota</taxon>
        <taxon>Clostridia</taxon>
        <taxon>Lachnospirales</taxon>
        <taxon>Lachnospiraceae</taxon>
        <taxon>Eisenbergiella</taxon>
    </lineage>
</organism>
<dbReference type="GO" id="GO:0000976">
    <property type="term" value="F:transcription cis-regulatory region binding"/>
    <property type="evidence" value="ECO:0007669"/>
    <property type="project" value="TreeGrafter"/>
</dbReference>
<proteinExistence type="predicted"/>
<comment type="caution">
    <text evidence="5">The sequence shown here is derived from an EMBL/GenBank/DDBJ whole genome shotgun (WGS) entry which is preliminary data.</text>
</comment>
<protein>
    <submittedName>
        <fullName evidence="5">LacI family transcriptional regulator</fullName>
    </submittedName>
</protein>
<dbReference type="Proteomes" id="UP000436047">
    <property type="component" value="Unassembled WGS sequence"/>
</dbReference>
<dbReference type="SMART" id="SM00354">
    <property type="entry name" value="HTH_LACI"/>
    <property type="match status" value="1"/>
</dbReference>
<evidence type="ECO:0000256" key="1">
    <source>
        <dbReference type="ARBA" id="ARBA00023015"/>
    </source>
</evidence>
<dbReference type="Gene3D" id="3.40.50.2300">
    <property type="match status" value="2"/>
</dbReference>
<dbReference type="SUPFAM" id="SSF53822">
    <property type="entry name" value="Periplasmic binding protein-like I"/>
    <property type="match status" value="1"/>
</dbReference>
<dbReference type="AlphaFoldDB" id="A0A6N7W9C7"/>
<keyword evidence="1" id="KW-0805">Transcription regulation</keyword>
<accession>A0A6N7W9C7</accession>
<dbReference type="PROSITE" id="PS50932">
    <property type="entry name" value="HTH_LACI_2"/>
    <property type="match status" value="1"/>
</dbReference>
<evidence type="ECO:0000256" key="2">
    <source>
        <dbReference type="ARBA" id="ARBA00023125"/>
    </source>
</evidence>
<dbReference type="InterPro" id="IPR028082">
    <property type="entry name" value="Peripla_BP_I"/>
</dbReference>
<feature type="domain" description="HTH lacI-type" evidence="4">
    <location>
        <begin position="4"/>
        <end position="46"/>
    </location>
</feature>
<gene>
    <name evidence="5" type="ORF">FYJ45_27745</name>
</gene>
<keyword evidence="2" id="KW-0238">DNA-binding</keyword>
<dbReference type="PANTHER" id="PTHR30146">
    <property type="entry name" value="LACI-RELATED TRANSCRIPTIONAL REPRESSOR"/>
    <property type="match status" value="1"/>
</dbReference>
<dbReference type="InterPro" id="IPR010982">
    <property type="entry name" value="Lambda_DNA-bd_dom_sf"/>
</dbReference>
<dbReference type="Gene3D" id="1.10.260.40">
    <property type="entry name" value="lambda repressor-like DNA-binding domains"/>
    <property type="match status" value="1"/>
</dbReference>
<dbReference type="PANTHER" id="PTHR30146:SF109">
    <property type="entry name" value="HTH-TYPE TRANSCRIPTIONAL REGULATOR GALS"/>
    <property type="match status" value="1"/>
</dbReference>
<dbReference type="InterPro" id="IPR046335">
    <property type="entry name" value="LacI/GalR-like_sensor"/>
</dbReference>
<sequence length="330" mass="36440">MAEITIDEMAKHLGVSKSTVSRALSGKGRIGEATRIKIQTFAKEQGGWVEKIQETKITATQNIGVVIPTDAYSINVPFFQECLLGISEMATMLKYNVLITVGEVNEISGVQTLVENKKVDGMILLRGVENDRLLKYLTDIHFPTGLAGTCEYKDVIQVDTDNRAAAETMVSLLISQGYRRFAMVVGIVSYEVNKSRCQGYYDALDKNGLDRANQMFYPNFIHMELIDSIIADIFAGKIEFIICGDDVVCTKIMSRLQAEGYRIPRDISIVSLYNSTNLDCFSPAVTAVSISARQVGNVLGNQLINCLRGDTYNAKTLLGHDILLRKSVGK</sequence>
<evidence type="ECO:0000256" key="3">
    <source>
        <dbReference type="ARBA" id="ARBA00023163"/>
    </source>
</evidence>